<dbReference type="EMBL" id="CP020373">
    <property type="protein sequence ID" value="AZQ13195.1"/>
    <property type="molecule type" value="Genomic_DNA"/>
</dbReference>
<proteinExistence type="predicted"/>
<accession>A0ABM8HJY1</accession>
<evidence type="ECO:0000313" key="3">
    <source>
        <dbReference type="Proteomes" id="UP000278437"/>
    </source>
</evidence>
<dbReference type="InterPro" id="IPR010869">
    <property type="entry name" value="DUF1501"/>
</dbReference>
<evidence type="ECO:0000256" key="1">
    <source>
        <dbReference type="SAM" id="SignalP"/>
    </source>
</evidence>
<dbReference type="RefSeq" id="WP_126169300.1">
    <property type="nucleotide sequence ID" value="NZ_CP020373.1"/>
</dbReference>
<keyword evidence="3" id="KW-1185">Reference proteome</keyword>
<organism evidence="2 3">
    <name type="scientific">Shewanella khirikhana</name>
    <dbReference type="NCBI Taxonomy" id="1965282"/>
    <lineage>
        <taxon>Bacteria</taxon>
        <taxon>Pseudomonadati</taxon>
        <taxon>Pseudomonadota</taxon>
        <taxon>Gammaproteobacteria</taxon>
        <taxon>Alteromonadales</taxon>
        <taxon>Shewanellaceae</taxon>
        <taxon>Shewanella</taxon>
    </lineage>
</organism>
<dbReference type="InterPro" id="IPR006311">
    <property type="entry name" value="TAT_signal"/>
</dbReference>
<dbReference type="Pfam" id="PF07394">
    <property type="entry name" value="DUF1501"/>
    <property type="match status" value="1"/>
</dbReference>
<gene>
    <name evidence="2" type="ORF">STH12_04169</name>
</gene>
<dbReference type="PANTHER" id="PTHR43737">
    <property type="entry name" value="BLL7424 PROTEIN"/>
    <property type="match status" value="1"/>
</dbReference>
<evidence type="ECO:0008006" key="4">
    <source>
        <dbReference type="Google" id="ProtNLM"/>
    </source>
</evidence>
<feature type="signal peptide" evidence="1">
    <location>
        <begin position="1"/>
        <end position="35"/>
    </location>
</feature>
<feature type="chain" id="PRO_5045035673" description="DUF1501 domain-containing protein" evidence="1">
    <location>
        <begin position="36"/>
        <end position="446"/>
    </location>
</feature>
<protein>
    <recommendedName>
        <fullName evidence="4">DUF1501 domain-containing protein</fullName>
    </recommendedName>
</protein>
<keyword evidence="1" id="KW-0732">Signal</keyword>
<name>A0ABM8HJY1_9GAMM</name>
<dbReference type="PANTHER" id="PTHR43737:SF1">
    <property type="entry name" value="DUF1501 DOMAIN-CONTAINING PROTEIN"/>
    <property type="match status" value="1"/>
</dbReference>
<evidence type="ECO:0000313" key="2">
    <source>
        <dbReference type="EMBL" id="AZQ13195.1"/>
    </source>
</evidence>
<dbReference type="Proteomes" id="UP000278437">
    <property type="component" value="Chromosome"/>
</dbReference>
<sequence>MSQFNRREFLSLCLKGGVSLAALSQLQLGAMSAFAAEGASDFKALVCIFLYGGNDSFNMLVPLEGESLSAYQATRQTLAVTGALPLSPLSPVADGIGLNPAMANCKPLFDEGRLAFVSSLGSLVAPLSLTEYKQKSAAIPAHLFSHNDQQATWMRGREHDSLSHGWGGRMLELLSANNHFAANVSLDGVNQWQRGQASSPFSLSKSGVTNIRAFQSGGNRTPSFRTLINELAQSGSGSFGGAYSQGLGSAISNTEAMNAAMSQAPAFDGVFSDNSLSAQLKAVAQSLAMAPGFSLGRQVYFVSMGGFDTHDDQAVTHPALLQTLATAMAEFDTALGQVGLRDSVTSFTMSDFGRTLTSNGDGTDHGWAGVQMLMGGAVNGGDIHGKVELQSRGVANDVGGGRLIPAFANEQYFAELAGWFGLSASQQQELFPSLANFDAGQLVLFR</sequence>
<dbReference type="PROSITE" id="PS51318">
    <property type="entry name" value="TAT"/>
    <property type="match status" value="1"/>
</dbReference>
<reference evidence="3" key="1">
    <citation type="submission" date="2017-03" db="EMBL/GenBank/DDBJ databases">
        <title>Full genome sequence of a non-lethal Shewanella isolate that potentiates virulence of Vibio parahaemolyticus causing acute hepatopancreatic necrosis disease (AHPND) in shrimp.</title>
        <authorList>
            <person name="Prachumwat A."/>
            <person name="Sritunyalucksana K."/>
        </authorList>
    </citation>
    <scope>NUCLEOTIDE SEQUENCE [LARGE SCALE GENOMIC DNA]</scope>
    <source>
        <strain evidence="3">TH2012</strain>
    </source>
</reference>